<evidence type="ECO:0000313" key="3">
    <source>
        <dbReference type="EMBL" id="KKT73208.1"/>
    </source>
</evidence>
<dbReference type="AlphaFoldDB" id="A0A0G1JPF7"/>
<dbReference type="STRING" id="1618384.UW68_C0015G0036"/>
<dbReference type="Pfam" id="PF04203">
    <property type="entry name" value="Sortase"/>
    <property type="match status" value="1"/>
</dbReference>
<dbReference type="InterPro" id="IPR005754">
    <property type="entry name" value="Sortase"/>
</dbReference>
<gene>
    <name evidence="3" type="ORF">UW68_C0015G0036</name>
</gene>
<evidence type="ECO:0000256" key="1">
    <source>
        <dbReference type="ARBA" id="ARBA00022801"/>
    </source>
</evidence>
<dbReference type="SUPFAM" id="SSF63817">
    <property type="entry name" value="Sortase"/>
    <property type="match status" value="1"/>
</dbReference>
<name>A0A0G1JPF7_9BACT</name>
<protein>
    <recommendedName>
        <fullName evidence="5">Sortase family protein</fullName>
    </recommendedName>
</protein>
<dbReference type="Proteomes" id="UP000034835">
    <property type="component" value="Unassembled WGS sequence"/>
</dbReference>
<dbReference type="NCBIfam" id="TIGR01076">
    <property type="entry name" value="sortase_fam"/>
    <property type="match status" value="1"/>
</dbReference>
<comment type="caution">
    <text evidence="3">The sequence shown here is derived from an EMBL/GenBank/DDBJ whole genome shotgun (WGS) entry which is preliminary data.</text>
</comment>
<evidence type="ECO:0008006" key="5">
    <source>
        <dbReference type="Google" id="ProtNLM"/>
    </source>
</evidence>
<dbReference type="EMBL" id="LCJG01000015">
    <property type="protein sequence ID" value="KKT73208.1"/>
    <property type="molecule type" value="Genomic_DNA"/>
</dbReference>
<organism evidence="3 4">
    <name type="scientific">Candidatus Collierbacteria bacterium GW2011_GWB1_44_6</name>
    <dbReference type="NCBI Taxonomy" id="1618384"/>
    <lineage>
        <taxon>Bacteria</taxon>
        <taxon>Candidatus Collieribacteriota</taxon>
    </lineage>
</organism>
<keyword evidence="2" id="KW-1133">Transmembrane helix</keyword>
<evidence type="ECO:0000256" key="2">
    <source>
        <dbReference type="SAM" id="Phobius"/>
    </source>
</evidence>
<reference evidence="3 4" key="1">
    <citation type="journal article" date="2015" name="Nature">
        <title>rRNA introns, odd ribosomes, and small enigmatic genomes across a large radiation of phyla.</title>
        <authorList>
            <person name="Brown C.T."/>
            <person name="Hug L.A."/>
            <person name="Thomas B.C."/>
            <person name="Sharon I."/>
            <person name="Castelle C.J."/>
            <person name="Singh A."/>
            <person name="Wilkins M.J."/>
            <person name="Williams K.H."/>
            <person name="Banfield J.F."/>
        </authorList>
    </citation>
    <scope>NUCLEOTIDE SEQUENCE [LARGE SCALE GENOMIC DNA]</scope>
</reference>
<keyword evidence="1" id="KW-0378">Hydrolase</keyword>
<dbReference type="GO" id="GO:0016787">
    <property type="term" value="F:hydrolase activity"/>
    <property type="evidence" value="ECO:0007669"/>
    <property type="project" value="UniProtKB-KW"/>
</dbReference>
<proteinExistence type="predicted"/>
<sequence>MLYSYRKATKDNPHPGRRIPLYLKTVPTLVSALGLSILAGVAYPVVSYQLKGLSFFSIADSGLLSPIYYESQANNNGDPIVIQGADYTKASSWFPGTPQNDLFASKKILEAEVPDNYSISIPSLGIFDAEVALKDEDLTKHLVQYPQTALPGQIGAPVIFGHSTLPQLFDPKKYTTIFSTLPKVKIGSDIIVKYSGTEYTYRINKTYEVMPKELWVLRQEYSDKTLKLITCVPPGTTLRRLVVEGDLIQN</sequence>
<keyword evidence="2" id="KW-0472">Membrane</keyword>
<evidence type="ECO:0000313" key="4">
    <source>
        <dbReference type="Proteomes" id="UP000034835"/>
    </source>
</evidence>
<dbReference type="Gene3D" id="2.40.260.10">
    <property type="entry name" value="Sortase"/>
    <property type="match status" value="1"/>
</dbReference>
<dbReference type="InterPro" id="IPR023365">
    <property type="entry name" value="Sortase_dom-sf"/>
</dbReference>
<keyword evidence="2" id="KW-0812">Transmembrane</keyword>
<feature type="transmembrane region" description="Helical" evidence="2">
    <location>
        <begin position="21"/>
        <end position="46"/>
    </location>
</feature>
<accession>A0A0G1JPF7</accession>